<dbReference type="Gene3D" id="3.40.50.300">
    <property type="entry name" value="P-loop containing nucleotide triphosphate hydrolases"/>
    <property type="match status" value="1"/>
</dbReference>
<evidence type="ECO:0000313" key="1">
    <source>
        <dbReference type="EMBL" id="RSX49991.1"/>
    </source>
</evidence>
<dbReference type="InterPro" id="IPR027417">
    <property type="entry name" value="P-loop_NTPase"/>
</dbReference>
<proteinExistence type="predicted"/>
<protein>
    <submittedName>
        <fullName evidence="1">Adenylate kinase</fullName>
    </submittedName>
</protein>
<dbReference type="Pfam" id="PF13671">
    <property type="entry name" value="AAA_33"/>
    <property type="match status" value="1"/>
</dbReference>
<accession>A0A430FAZ8</accession>
<sequence length="181" mass="20565">MIILIAGASHAGKTALAQRLLERHGYPYLSIDHLKMGLIRAGRTPLTPEDDAALTDYLWPIVREMVKTAIENGQHLIVEGCYIPFDWARDFEPRYLAHIRCRCIVLSERYIRAHFDDVLRYANVIERRIDDSSCTMERVIDDNARTLAQARAHGVDVLLVDADYDVDVNLDFAADLGTEEP</sequence>
<dbReference type="SUPFAM" id="SSF52540">
    <property type="entry name" value="P-loop containing nucleoside triphosphate hydrolases"/>
    <property type="match status" value="1"/>
</dbReference>
<keyword evidence="2" id="KW-1185">Reference proteome</keyword>
<gene>
    <name evidence="1" type="ORF">D2E22_0454</name>
</gene>
<reference evidence="1 2" key="1">
    <citation type="submission" date="2018-09" db="EMBL/GenBank/DDBJ databases">
        <title>Characterization of the phylogenetic diversity of five novel species belonging to the genus Bifidobacterium.</title>
        <authorList>
            <person name="Lugli G.A."/>
            <person name="Duranti S."/>
            <person name="Milani C."/>
        </authorList>
    </citation>
    <scope>NUCLEOTIDE SEQUENCE [LARGE SCALE GENOMIC DNA]</scope>
    <source>
        <strain evidence="1 2">2020B</strain>
    </source>
</reference>
<name>A0A430FAZ8_9BIFI</name>
<dbReference type="AlphaFoldDB" id="A0A430FAZ8"/>
<dbReference type="OrthoDB" id="9810277at2"/>
<dbReference type="GO" id="GO:0016301">
    <property type="term" value="F:kinase activity"/>
    <property type="evidence" value="ECO:0007669"/>
    <property type="project" value="UniProtKB-KW"/>
</dbReference>
<dbReference type="Proteomes" id="UP000288052">
    <property type="component" value="Unassembled WGS sequence"/>
</dbReference>
<comment type="caution">
    <text evidence="1">The sequence shown here is derived from an EMBL/GenBank/DDBJ whole genome shotgun (WGS) entry which is preliminary data.</text>
</comment>
<dbReference type="EMBL" id="QXGI01000001">
    <property type="protein sequence ID" value="RSX49991.1"/>
    <property type="molecule type" value="Genomic_DNA"/>
</dbReference>
<dbReference type="RefSeq" id="WP_126031475.1">
    <property type="nucleotide sequence ID" value="NZ_QXGI01000001.1"/>
</dbReference>
<evidence type="ECO:0000313" key="2">
    <source>
        <dbReference type="Proteomes" id="UP000288052"/>
    </source>
</evidence>
<keyword evidence="1" id="KW-0808">Transferase</keyword>
<organism evidence="1 2">
    <name type="scientific">Bifidobacterium castoris</name>
    <dbReference type="NCBI Taxonomy" id="2306972"/>
    <lineage>
        <taxon>Bacteria</taxon>
        <taxon>Bacillati</taxon>
        <taxon>Actinomycetota</taxon>
        <taxon>Actinomycetes</taxon>
        <taxon>Bifidobacteriales</taxon>
        <taxon>Bifidobacteriaceae</taxon>
        <taxon>Bifidobacterium</taxon>
    </lineage>
</organism>
<keyword evidence="1" id="KW-0418">Kinase</keyword>